<evidence type="ECO:0000313" key="3">
    <source>
        <dbReference type="Proteomes" id="UP000192872"/>
    </source>
</evidence>
<organism evidence="2 3">
    <name type="scientific">Candidatus Raskinella chloraquaticus</name>
    <dbReference type="NCBI Taxonomy" id="1951219"/>
    <lineage>
        <taxon>Bacteria</taxon>
        <taxon>Pseudomonadati</taxon>
        <taxon>Pseudomonadota</taxon>
        <taxon>Alphaproteobacteria</taxon>
        <taxon>Hyphomicrobiales</taxon>
        <taxon>Phreatobacteraceae</taxon>
        <taxon>Candidatus Raskinella</taxon>
    </lineage>
</organism>
<proteinExistence type="predicted"/>
<comment type="caution">
    <text evidence="2">The sequence shown here is derived from an EMBL/GenBank/DDBJ whole genome shotgun (WGS) entry which is preliminary data.</text>
</comment>
<gene>
    <name evidence="2" type="ORF">A4S15_06825</name>
</gene>
<sequence length="223" mass="23916">MRKKLFILVSTLTAAFMALVMTNSTLQAAVLSSVAGKNVLTDQARSALPLVQARAGGRGGGGGFRGAGGFRPAFGGGGFRGGGGGRPAFVGGQGFRSGGFRPAFAGGGFRDGRSFRPAFAGGGLRGGGFRRGGYYSRYGYGGGYYGAYASPYYYYPNGYKRRYVAYSGVCRQRVVVRRGHGPHRRLVVRYLRVPCASQCHIVRKTRYSNYYGGYVTKRARVCR</sequence>
<evidence type="ECO:0008006" key="4">
    <source>
        <dbReference type="Google" id="ProtNLM"/>
    </source>
</evidence>
<feature type="chain" id="PRO_5013275541" description="Lectin-like protein BA14k" evidence="1">
    <location>
        <begin position="29"/>
        <end position="223"/>
    </location>
</feature>
<feature type="signal peptide" evidence="1">
    <location>
        <begin position="1"/>
        <end position="28"/>
    </location>
</feature>
<keyword evidence="1" id="KW-0732">Signal</keyword>
<dbReference type="AlphaFoldDB" id="A0A1W9HYJ4"/>
<evidence type="ECO:0000313" key="2">
    <source>
        <dbReference type="EMBL" id="OQW52545.1"/>
    </source>
</evidence>
<dbReference type="EMBL" id="LWDL01000012">
    <property type="protein sequence ID" value="OQW52545.1"/>
    <property type="molecule type" value="Genomic_DNA"/>
</dbReference>
<dbReference type="RefSeq" id="WP_376801706.1">
    <property type="nucleotide sequence ID" value="NZ_DBNB01000020.1"/>
</dbReference>
<dbReference type="Proteomes" id="UP000192872">
    <property type="component" value="Unassembled WGS sequence"/>
</dbReference>
<reference evidence="2 3" key="1">
    <citation type="journal article" date="2017" name="Water Res.">
        <title>Comammox in drinking water systems.</title>
        <authorList>
            <person name="Wang Y."/>
            <person name="Ma L."/>
            <person name="Mao Y."/>
            <person name="Jiang X."/>
            <person name="Xia Y."/>
            <person name="Yu K."/>
            <person name="Li B."/>
            <person name="Zhang T."/>
        </authorList>
    </citation>
    <scope>NUCLEOTIDE SEQUENCE [LARGE SCALE GENOMIC DNA]</scope>
    <source>
        <strain evidence="2">SG_bin8</strain>
    </source>
</reference>
<accession>A0A1W9HYJ4</accession>
<name>A0A1W9HYJ4_9HYPH</name>
<protein>
    <recommendedName>
        <fullName evidence="4">Lectin-like protein BA14k</fullName>
    </recommendedName>
</protein>
<evidence type="ECO:0000256" key="1">
    <source>
        <dbReference type="SAM" id="SignalP"/>
    </source>
</evidence>